<proteinExistence type="inferred from homology"/>
<dbReference type="Pfam" id="PF01035">
    <property type="entry name" value="DNA_binding_1"/>
    <property type="match status" value="1"/>
</dbReference>
<dbReference type="EMBL" id="CP121689">
    <property type="protein sequence ID" value="WZL75392.1"/>
    <property type="molecule type" value="Genomic_DNA"/>
</dbReference>
<dbReference type="PANTHER" id="PTHR46460:SF1">
    <property type="entry name" value="METHYLATED-DNA--PROTEIN-CYSTEINE METHYLTRANSFERASE"/>
    <property type="match status" value="1"/>
</dbReference>
<evidence type="ECO:0000256" key="2">
    <source>
        <dbReference type="ARBA" id="ARBA00003317"/>
    </source>
</evidence>
<dbReference type="SUPFAM" id="SSF46767">
    <property type="entry name" value="Methylated DNA-protein cysteine methyltransferase, C-terminal domain"/>
    <property type="match status" value="1"/>
</dbReference>
<organism evidence="12 13">
    <name type="scientific">Thermatribacter velox</name>
    <dbReference type="NCBI Taxonomy" id="3039681"/>
    <lineage>
        <taxon>Bacteria</taxon>
        <taxon>Pseudomonadati</taxon>
        <taxon>Atribacterota</taxon>
        <taxon>Atribacteria</taxon>
        <taxon>Atribacterales</taxon>
        <taxon>Thermatribacteraceae</taxon>
        <taxon>Thermatribacter</taxon>
    </lineage>
</organism>
<evidence type="ECO:0000256" key="1">
    <source>
        <dbReference type="ARBA" id="ARBA00001286"/>
    </source>
</evidence>
<dbReference type="InterPro" id="IPR001497">
    <property type="entry name" value="MethylDNA_cys_MeTrfase_AS"/>
</dbReference>
<accession>A0ABZ2Y9X0</accession>
<dbReference type="GO" id="GO:0032259">
    <property type="term" value="P:methylation"/>
    <property type="evidence" value="ECO:0007669"/>
    <property type="project" value="UniProtKB-KW"/>
</dbReference>
<evidence type="ECO:0000256" key="7">
    <source>
        <dbReference type="ARBA" id="ARBA00022679"/>
    </source>
</evidence>
<dbReference type="RefSeq" id="WP_369017539.1">
    <property type="nucleotide sequence ID" value="NZ_CP121689.1"/>
</dbReference>
<feature type="domain" description="Methylated-DNA-[protein]-cysteine S-methyltransferase DNA binding" evidence="11">
    <location>
        <begin position="94"/>
        <end position="172"/>
    </location>
</feature>
<evidence type="ECO:0000313" key="12">
    <source>
        <dbReference type="EMBL" id="WZL75392.1"/>
    </source>
</evidence>
<evidence type="ECO:0000256" key="3">
    <source>
        <dbReference type="ARBA" id="ARBA00008711"/>
    </source>
</evidence>
<dbReference type="GO" id="GO:0003908">
    <property type="term" value="F:methylated-DNA-[protein]-cysteine S-methyltransferase activity"/>
    <property type="evidence" value="ECO:0007669"/>
    <property type="project" value="UniProtKB-EC"/>
</dbReference>
<dbReference type="NCBIfam" id="TIGR00589">
    <property type="entry name" value="ogt"/>
    <property type="match status" value="1"/>
</dbReference>
<dbReference type="InterPro" id="IPR036388">
    <property type="entry name" value="WH-like_DNA-bd_sf"/>
</dbReference>
<evidence type="ECO:0000256" key="10">
    <source>
        <dbReference type="ARBA" id="ARBA00049348"/>
    </source>
</evidence>
<name>A0ABZ2Y9X0_9BACT</name>
<keyword evidence="7 12" id="KW-0808">Transferase</keyword>
<keyword evidence="6 12" id="KW-0489">Methyltransferase</keyword>
<dbReference type="CDD" id="cd06445">
    <property type="entry name" value="ATase"/>
    <property type="match status" value="1"/>
</dbReference>
<keyword evidence="13" id="KW-1185">Reference proteome</keyword>
<comment type="catalytic activity">
    <reaction evidence="1">
        <text>a 4-O-methyl-thymidine in DNA + L-cysteinyl-[protein] = a thymidine in DNA + S-methyl-L-cysteinyl-[protein]</text>
        <dbReference type="Rhea" id="RHEA:53428"/>
        <dbReference type="Rhea" id="RHEA-COMP:10131"/>
        <dbReference type="Rhea" id="RHEA-COMP:10132"/>
        <dbReference type="Rhea" id="RHEA-COMP:13555"/>
        <dbReference type="Rhea" id="RHEA-COMP:13556"/>
        <dbReference type="ChEBI" id="CHEBI:29950"/>
        <dbReference type="ChEBI" id="CHEBI:82612"/>
        <dbReference type="ChEBI" id="CHEBI:137386"/>
        <dbReference type="ChEBI" id="CHEBI:137387"/>
        <dbReference type="EC" id="2.1.1.63"/>
    </reaction>
</comment>
<comment type="catalytic activity">
    <reaction evidence="10">
        <text>a 6-O-methyl-2'-deoxyguanosine in DNA + L-cysteinyl-[protein] = S-methyl-L-cysteinyl-[protein] + a 2'-deoxyguanosine in DNA</text>
        <dbReference type="Rhea" id="RHEA:24000"/>
        <dbReference type="Rhea" id="RHEA-COMP:10131"/>
        <dbReference type="Rhea" id="RHEA-COMP:10132"/>
        <dbReference type="Rhea" id="RHEA-COMP:11367"/>
        <dbReference type="Rhea" id="RHEA-COMP:11368"/>
        <dbReference type="ChEBI" id="CHEBI:29950"/>
        <dbReference type="ChEBI" id="CHEBI:82612"/>
        <dbReference type="ChEBI" id="CHEBI:85445"/>
        <dbReference type="ChEBI" id="CHEBI:85448"/>
        <dbReference type="EC" id="2.1.1.63"/>
    </reaction>
</comment>
<evidence type="ECO:0000256" key="6">
    <source>
        <dbReference type="ARBA" id="ARBA00022603"/>
    </source>
</evidence>
<evidence type="ECO:0000256" key="5">
    <source>
        <dbReference type="ARBA" id="ARBA00015377"/>
    </source>
</evidence>
<evidence type="ECO:0000256" key="9">
    <source>
        <dbReference type="ARBA" id="ARBA00023204"/>
    </source>
</evidence>
<dbReference type="InterPro" id="IPR014048">
    <property type="entry name" value="MethylDNA_cys_MeTrfase_DNA-bd"/>
</dbReference>
<dbReference type="Proteomes" id="UP001461341">
    <property type="component" value="Chromosome"/>
</dbReference>
<comment type="function">
    <text evidence="2">Involved in the cellular defense against the biological effects of O6-methylguanine (O6-MeG) and O4-methylthymine (O4-MeT) in DNA. Repairs the methylated nucleobase in DNA by stoichiometrically transferring the methyl group to a cysteine residue in the enzyme. This is a suicide reaction: the enzyme is irreversibly inactivated.</text>
</comment>
<reference evidence="12 13" key="1">
    <citation type="submission" date="2023-03" db="EMBL/GenBank/DDBJ databases">
        <title>Novel Species.</title>
        <authorList>
            <person name="Ma S."/>
        </authorList>
    </citation>
    <scope>NUCLEOTIDE SEQUENCE [LARGE SCALE GENOMIC DNA]</scope>
    <source>
        <strain evidence="12 13">B11</strain>
    </source>
</reference>
<dbReference type="PANTHER" id="PTHR46460">
    <property type="entry name" value="METHYLATED-DNA--PROTEIN-CYSTEINE METHYLTRANSFERASE"/>
    <property type="match status" value="1"/>
</dbReference>
<protein>
    <recommendedName>
        <fullName evidence="5">Methylated-DNA--protein-cysteine methyltransferase</fullName>
        <ecNumber evidence="4">2.1.1.63</ecNumber>
    </recommendedName>
</protein>
<evidence type="ECO:0000256" key="4">
    <source>
        <dbReference type="ARBA" id="ARBA00011918"/>
    </source>
</evidence>
<evidence type="ECO:0000256" key="8">
    <source>
        <dbReference type="ARBA" id="ARBA00022763"/>
    </source>
</evidence>
<evidence type="ECO:0000259" key="11">
    <source>
        <dbReference type="Pfam" id="PF01035"/>
    </source>
</evidence>
<dbReference type="PROSITE" id="PS00374">
    <property type="entry name" value="MGMT"/>
    <property type="match status" value="1"/>
</dbReference>
<dbReference type="InterPro" id="IPR036217">
    <property type="entry name" value="MethylDNA_cys_MeTrfase_DNAb"/>
</dbReference>
<keyword evidence="9" id="KW-0234">DNA repair</keyword>
<dbReference type="Gene3D" id="1.10.10.10">
    <property type="entry name" value="Winged helix-like DNA-binding domain superfamily/Winged helix DNA-binding domain"/>
    <property type="match status" value="1"/>
</dbReference>
<evidence type="ECO:0000313" key="13">
    <source>
        <dbReference type="Proteomes" id="UP001461341"/>
    </source>
</evidence>
<keyword evidence="8" id="KW-0227">DNA damage</keyword>
<dbReference type="EC" id="2.1.1.63" evidence="4"/>
<gene>
    <name evidence="12" type="ORF">QBE54_07285</name>
</gene>
<sequence length="182" mass="21075">MLARNCVYYRFYDTPWGTGLTAYYGDALLRVVLPAWLKEEYLLSFLKQDPFCQGKKLFLNTGRGEVEEFLEAYFANPLPDFMPAFNFYIERFTPFTRSVLWELKTIAWGEVITYQELAQRVGKPQAQRAVGLALSKNPFPVLLPCHRVVGKRGLGGFSSYGLRWKILLLSLEISKNDRFPER</sequence>
<comment type="similarity">
    <text evidence="3">Belongs to the MGMT family.</text>
</comment>